<dbReference type="Pfam" id="PF12831">
    <property type="entry name" value="FAD_oxidored"/>
    <property type="match status" value="1"/>
</dbReference>
<dbReference type="AlphaFoldDB" id="A0A2I0UZE5"/>
<evidence type="ECO:0000256" key="4">
    <source>
        <dbReference type="ARBA" id="ARBA00023004"/>
    </source>
</evidence>
<keyword evidence="6" id="KW-0472">Membrane</keyword>
<dbReference type="Proteomes" id="UP000234956">
    <property type="component" value="Unassembled WGS sequence"/>
</dbReference>
<protein>
    <submittedName>
        <fullName evidence="7">FAD-dependent oxidoreductase</fullName>
    </submittedName>
</protein>
<dbReference type="PANTHER" id="PTHR43498">
    <property type="entry name" value="FERREDOXIN:COB-COM HETERODISULFIDE REDUCTASE SUBUNIT A"/>
    <property type="match status" value="1"/>
</dbReference>
<proteinExistence type="predicted"/>
<evidence type="ECO:0000256" key="2">
    <source>
        <dbReference type="ARBA" id="ARBA00022723"/>
    </source>
</evidence>
<dbReference type="GO" id="GO:0051539">
    <property type="term" value="F:4 iron, 4 sulfur cluster binding"/>
    <property type="evidence" value="ECO:0007669"/>
    <property type="project" value="UniProtKB-KW"/>
</dbReference>
<dbReference type="InterPro" id="IPR039650">
    <property type="entry name" value="HdrA-like"/>
</dbReference>
<sequence>MGKGLLWTATCVIVVLLGFGSYYFIKEMTNSMAYNKLVDEYKKPEPIKNIETEYDVIVIGGEPEGVAAAVAAARNGAKTLLVEKRQELGGLFTYGMLNFLDIPRDGRNNSISEGIFKEWHELVTGKDAFGIVGAKAAFKKLIDEEPNLTLSVQTEVVKANVHQQQLTSVELKNEYGTYVVTGKSFIDATQDADFAAMSNVPFFVGGEDIGIKDKRMAVTLMLHLKNVDWDEVKKAAKSDVFGGANLNHTVMWGFTKLHDEYKPLQEGTRLRGLNLARVDDEYFINALQIFGIDGLNDNSKQAAIVAGKKETLHILEYLQANFPGFEKAEIISYPEELYVRETRHIWAEYQLTMADLWKNSDQWDSIGIASYPVDVQAQTPHDYGYVIAAPKQYAIPFRSLVPKDIDGLLVVGRSAGYSSLAAGSARIVPTGMVTGEAAGTAAALVMKEDVTFRDMSKDKQLIATLRKQLDKQGAYVDSFSMEYPYQGKWYDEAIQTLINYGLVVGGYDNDLKVDSQATKIKFAKMLKESMLRAGGESAAGMSDQLEIVINKVYNNGEEAIERDEMAQYLADVLIGESNATSWDTLKEKGIVTEKVAKKISDNKKLKLKEMYAIMADVIHYVEKKHSSS</sequence>
<dbReference type="PANTHER" id="PTHR43498:SF1">
    <property type="entry name" value="COB--COM HETERODISULFIDE REDUCTASE IRON-SULFUR SUBUNIT A"/>
    <property type="match status" value="1"/>
</dbReference>
<dbReference type="GO" id="GO:0046872">
    <property type="term" value="F:metal ion binding"/>
    <property type="evidence" value="ECO:0007669"/>
    <property type="project" value="UniProtKB-KW"/>
</dbReference>
<evidence type="ECO:0000256" key="1">
    <source>
        <dbReference type="ARBA" id="ARBA00022485"/>
    </source>
</evidence>
<evidence type="ECO:0000256" key="6">
    <source>
        <dbReference type="SAM" id="Phobius"/>
    </source>
</evidence>
<organism evidence="7 8">
    <name type="scientific">Lysinibacillus fusiformis</name>
    <dbReference type="NCBI Taxonomy" id="28031"/>
    <lineage>
        <taxon>Bacteria</taxon>
        <taxon>Bacillati</taxon>
        <taxon>Bacillota</taxon>
        <taxon>Bacilli</taxon>
        <taxon>Bacillales</taxon>
        <taxon>Bacillaceae</taxon>
        <taxon>Lysinibacillus</taxon>
    </lineage>
</organism>
<dbReference type="Gene3D" id="3.50.50.60">
    <property type="entry name" value="FAD/NAD(P)-binding domain"/>
    <property type="match status" value="1"/>
</dbReference>
<accession>A0A2I0UZE5</accession>
<gene>
    <name evidence="7" type="ORF">CRI88_11780</name>
</gene>
<evidence type="ECO:0000256" key="5">
    <source>
        <dbReference type="ARBA" id="ARBA00023014"/>
    </source>
</evidence>
<keyword evidence="6" id="KW-0812">Transmembrane</keyword>
<keyword evidence="2" id="KW-0479">Metal-binding</keyword>
<keyword evidence="4" id="KW-0408">Iron</keyword>
<keyword evidence="3" id="KW-0560">Oxidoreductase</keyword>
<feature type="transmembrane region" description="Helical" evidence="6">
    <location>
        <begin position="6"/>
        <end position="25"/>
    </location>
</feature>
<dbReference type="GO" id="GO:0016491">
    <property type="term" value="F:oxidoreductase activity"/>
    <property type="evidence" value="ECO:0007669"/>
    <property type="project" value="UniProtKB-KW"/>
</dbReference>
<dbReference type="InterPro" id="IPR036188">
    <property type="entry name" value="FAD/NAD-bd_sf"/>
</dbReference>
<evidence type="ECO:0000256" key="3">
    <source>
        <dbReference type="ARBA" id="ARBA00023002"/>
    </source>
</evidence>
<dbReference type="EMBL" id="PDFK01000003">
    <property type="protein sequence ID" value="PKU51389.1"/>
    <property type="molecule type" value="Genomic_DNA"/>
</dbReference>
<keyword evidence="6" id="KW-1133">Transmembrane helix</keyword>
<dbReference type="SUPFAM" id="SSF51905">
    <property type="entry name" value="FAD/NAD(P)-binding domain"/>
    <property type="match status" value="1"/>
</dbReference>
<reference evidence="7 8" key="1">
    <citation type="submission" date="2017-10" db="EMBL/GenBank/DDBJ databases">
        <title>Draft genome of Lysinibacillus fusiformis strain Juneja, a laboratory-derived pathogen of Drosophila melanogaster.</title>
        <authorList>
            <person name="Smith B.R."/>
            <person name="Unckless R.L."/>
        </authorList>
    </citation>
    <scope>NUCLEOTIDE SEQUENCE [LARGE SCALE GENOMIC DNA]</scope>
    <source>
        <strain evidence="7 8">Juneja</strain>
    </source>
</reference>
<keyword evidence="5" id="KW-0411">Iron-sulfur</keyword>
<name>A0A2I0UZE5_9BACI</name>
<evidence type="ECO:0000313" key="7">
    <source>
        <dbReference type="EMBL" id="PKU51389.1"/>
    </source>
</evidence>
<keyword evidence="1" id="KW-0004">4Fe-4S</keyword>
<comment type="caution">
    <text evidence="7">The sequence shown here is derived from an EMBL/GenBank/DDBJ whole genome shotgun (WGS) entry which is preliminary data.</text>
</comment>
<dbReference type="RefSeq" id="WP_036125984.1">
    <property type="nucleotide sequence ID" value="NZ_JAZBNI010000002.1"/>
</dbReference>
<evidence type="ECO:0000313" key="8">
    <source>
        <dbReference type="Proteomes" id="UP000234956"/>
    </source>
</evidence>